<name>A0A5B7DXH4_PORTR</name>
<sequence>MCLSGSPGTTPLTRHCLAGRPRHLVQFYITFPTAPSDADTRTHTRTWDRKAFPPSPLRFFSLSSPSPAISIQCFHRNTTRRLDRISDQWQ</sequence>
<proteinExistence type="predicted"/>
<reference evidence="1 2" key="1">
    <citation type="submission" date="2019-05" db="EMBL/GenBank/DDBJ databases">
        <title>Another draft genome of Portunus trituberculatus and its Hox gene families provides insights of decapod evolution.</title>
        <authorList>
            <person name="Jeong J.-H."/>
            <person name="Song I."/>
            <person name="Kim S."/>
            <person name="Choi T."/>
            <person name="Kim D."/>
            <person name="Ryu S."/>
            <person name="Kim W."/>
        </authorList>
    </citation>
    <scope>NUCLEOTIDE SEQUENCE [LARGE SCALE GENOMIC DNA]</scope>
    <source>
        <tissue evidence="1">Muscle</tissue>
    </source>
</reference>
<protein>
    <submittedName>
        <fullName evidence="1">Uncharacterized protein</fullName>
    </submittedName>
</protein>
<organism evidence="1 2">
    <name type="scientific">Portunus trituberculatus</name>
    <name type="common">Swimming crab</name>
    <name type="synonym">Neptunus trituberculatus</name>
    <dbReference type="NCBI Taxonomy" id="210409"/>
    <lineage>
        <taxon>Eukaryota</taxon>
        <taxon>Metazoa</taxon>
        <taxon>Ecdysozoa</taxon>
        <taxon>Arthropoda</taxon>
        <taxon>Crustacea</taxon>
        <taxon>Multicrustacea</taxon>
        <taxon>Malacostraca</taxon>
        <taxon>Eumalacostraca</taxon>
        <taxon>Eucarida</taxon>
        <taxon>Decapoda</taxon>
        <taxon>Pleocyemata</taxon>
        <taxon>Brachyura</taxon>
        <taxon>Eubrachyura</taxon>
        <taxon>Portunoidea</taxon>
        <taxon>Portunidae</taxon>
        <taxon>Portuninae</taxon>
        <taxon>Portunus</taxon>
    </lineage>
</organism>
<evidence type="ECO:0000313" key="1">
    <source>
        <dbReference type="EMBL" id="MPC25653.1"/>
    </source>
</evidence>
<comment type="caution">
    <text evidence="1">The sequence shown here is derived from an EMBL/GenBank/DDBJ whole genome shotgun (WGS) entry which is preliminary data.</text>
</comment>
<evidence type="ECO:0000313" key="2">
    <source>
        <dbReference type="Proteomes" id="UP000324222"/>
    </source>
</evidence>
<dbReference type="Proteomes" id="UP000324222">
    <property type="component" value="Unassembled WGS sequence"/>
</dbReference>
<keyword evidence="2" id="KW-1185">Reference proteome</keyword>
<dbReference type="AlphaFoldDB" id="A0A5B7DXH4"/>
<accession>A0A5B7DXH4</accession>
<dbReference type="EMBL" id="VSRR010001491">
    <property type="protein sequence ID" value="MPC25653.1"/>
    <property type="molecule type" value="Genomic_DNA"/>
</dbReference>
<gene>
    <name evidence="1" type="ORF">E2C01_018775</name>
</gene>